<evidence type="ECO:0000313" key="1">
    <source>
        <dbReference type="EMBL" id="KFM61345.1"/>
    </source>
</evidence>
<dbReference type="Proteomes" id="UP000054359">
    <property type="component" value="Unassembled WGS sequence"/>
</dbReference>
<protein>
    <submittedName>
        <fullName evidence="1">Uncharacterized protein</fullName>
    </submittedName>
</protein>
<feature type="non-terminal residue" evidence="1">
    <location>
        <position position="1"/>
    </location>
</feature>
<gene>
    <name evidence="1" type="ORF">X975_00880</name>
</gene>
<dbReference type="AlphaFoldDB" id="A0A087T8A6"/>
<feature type="non-terminal residue" evidence="1">
    <location>
        <position position="43"/>
    </location>
</feature>
<evidence type="ECO:0000313" key="2">
    <source>
        <dbReference type="Proteomes" id="UP000054359"/>
    </source>
</evidence>
<reference evidence="1 2" key="1">
    <citation type="submission" date="2013-11" db="EMBL/GenBank/DDBJ databases">
        <title>Genome sequencing of Stegodyphus mimosarum.</title>
        <authorList>
            <person name="Bechsgaard J."/>
        </authorList>
    </citation>
    <scope>NUCLEOTIDE SEQUENCE [LARGE SCALE GENOMIC DNA]</scope>
</reference>
<proteinExistence type="predicted"/>
<name>A0A087T8A6_STEMI</name>
<keyword evidence="2" id="KW-1185">Reference proteome</keyword>
<sequence length="43" mass="5028">NNSQTELHGSARFQISMTNKSNRCTIQHKKRTLIKLLNIFKKV</sequence>
<dbReference type="EMBL" id="KK113912">
    <property type="protein sequence ID" value="KFM61345.1"/>
    <property type="molecule type" value="Genomic_DNA"/>
</dbReference>
<organism evidence="1 2">
    <name type="scientific">Stegodyphus mimosarum</name>
    <name type="common">African social velvet spider</name>
    <dbReference type="NCBI Taxonomy" id="407821"/>
    <lineage>
        <taxon>Eukaryota</taxon>
        <taxon>Metazoa</taxon>
        <taxon>Ecdysozoa</taxon>
        <taxon>Arthropoda</taxon>
        <taxon>Chelicerata</taxon>
        <taxon>Arachnida</taxon>
        <taxon>Araneae</taxon>
        <taxon>Araneomorphae</taxon>
        <taxon>Entelegynae</taxon>
        <taxon>Eresoidea</taxon>
        <taxon>Eresidae</taxon>
        <taxon>Stegodyphus</taxon>
    </lineage>
</organism>
<accession>A0A087T8A6</accession>